<evidence type="ECO:0000256" key="1">
    <source>
        <dbReference type="SAM" id="MobiDB-lite"/>
    </source>
</evidence>
<evidence type="ECO:0000313" key="2">
    <source>
        <dbReference type="EMBL" id="CAB4990047.1"/>
    </source>
</evidence>
<feature type="region of interest" description="Disordered" evidence="1">
    <location>
        <begin position="18"/>
        <end position="73"/>
    </location>
</feature>
<proteinExistence type="predicted"/>
<sequence length="316" mass="32239">MLGQMDVRVVDSALVAGPERSSVTSLPSAPMSSTGTTTSISSGLRIPASTMATGRAEPGAENPPRKAAVSSSGRCVAERPMRCGGRAVISSSRSRLSARCAPRLVGASAWISSRITHSTLASVSRADDVSSRYRLSGVVINRSGGLRSMRWRSLAGVSPVRRPTVGSMNGTPRRSAASLIPCRGALRFFSISNASARSGEMYSTRVRALVSGAGVVTSRSIAPRNAVSVLPEPVGAQMSVCSPAMIRGQPCTWAAVGSGNDVANQVPTAGENAPSTGCPGGVGSGRSMSAGYDSGVAEIPGGSPFPRPHSAPVACR</sequence>
<protein>
    <submittedName>
        <fullName evidence="2">Unannotated protein</fullName>
    </submittedName>
</protein>
<organism evidence="2">
    <name type="scientific">freshwater metagenome</name>
    <dbReference type="NCBI Taxonomy" id="449393"/>
    <lineage>
        <taxon>unclassified sequences</taxon>
        <taxon>metagenomes</taxon>
        <taxon>ecological metagenomes</taxon>
    </lineage>
</organism>
<feature type="compositionally biased region" description="Low complexity" evidence="1">
    <location>
        <begin position="32"/>
        <end position="43"/>
    </location>
</feature>
<feature type="compositionally biased region" description="Polar residues" evidence="1">
    <location>
        <begin position="21"/>
        <end position="31"/>
    </location>
</feature>
<gene>
    <name evidence="2" type="ORF">UFOPK3954_01102</name>
</gene>
<dbReference type="AlphaFoldDB" id="A0A6J7NA15"/>
<name>A0A6J7NA15_9ZZZZ</name>
<accession>A0A6J7NA15</accession>
<dbReference type="EMBL" id="CAFBON010000102">
    <property type="protein sequence ID" value="CAB4990047.1"/>
    <property type="molecule type" value="Genomic_DNA"/>
</dbReference>
<reference evidence="2" key="1">
    <citation type="submission" date="2020-05" db="EMBL/GenBank/DDBJ databases">
        <authorList>
            <person name="Chiriac C."/>
            <person name="Salcher M."/>
            <person name="Ghai R."/>
            <person name="Kavagutti S V."/>
        </authorList>
    </citation>
    <scope>NUCLEOTIDE SEQUENCE</scope>
</reference>